<dbReference type="GeneID" id="68104452"/>
<reference evidence="2 3" key="1">
    <citation type="journal article" date="2018" name="BMC Genomics">
        <title>The genome of Naegleria lovaniensis, the basis for a comparative approach to unravel pathogenicity factors of the human pathogenic amoeba N. fowleri.</title>
        <authorList>
            <person name="Liechti N."/>
            <person name="Schurch N."/>
            <person name="Bruggmann R."/>
            <person name="Wittwer M."/>
        </authorList>
    </citation>
    <scope>NUCLEOTIDE SEQUENCE [LARGE SCALE GENOMIC DNA]</scope>
    <source>
        <strain evidence="2 3">ATCC 30569</strain>
    </source>
</reference>
<dbReference type="SUPFAM" id="SSF50985">
    <property type="entry name" value="RCC1/BLIP-II"/>
    <property type="match status" value="1"/>
</dbReference>
<keyword evidence="3" id="KW-1185">Reference proteome</keyword>
<dbReference type="InterPro" id="IPR000408">
    <property type="entry name" value="Reg_chr_condens"/>
</dbReference>
<proteinExistence type="predicted"/>
<evidence type="ECO:0000313" key="3">
    <source>
        <dbReference type="Proteomes" id="UP000816034"/>
    </source>
</evidence>
<feature type="repeat" description="RCC1" evidence="1">
    <location>
        <begin position="240"/>
        <end position="290"/>
    </location>
</feature>
<accession>A0AA88KC55</accession>
<name>A0AA88KC55_NAELO</name>
<dbReference type="AlphaFoldDB" id="A0AA88KC55"/>
<dbReference type="Gene3D" id="2.130.10.30">
    <property type="entry name" value="Regulator of chromosome condensation 1/beta-lactamase-inhibitor protein II"/>
    <property type="match status" value="1"/>
</dbReference>
<dbReference type="Proteomes" id="UP000816034">
    <property type="component" value="Unassembled WGS sequence"/>
</dbReference>
<protein>
    <submittedName>
        <fullName evidence="2">Uncharacterized protein</fullName>
    </submittedName>
</protein>
<organism evidence="2 3">
    <name type="scientific">Naegleria lovaniensis</name>
    <name type="common">Amoeba</name>
    <dbReference type="NCBI Taxonomy" id="51637"/>
    <lineage>
        <taxon>Eukaryota</taxon>
        <taxon>Discoba</taxon>
        <taxon>Heterolobosea</taxon>
        <taxon>Tetramitia</taxon>
        <taxon>Eutetramitia</taxon>
        <taxon>Vahlkampfiidae</taxon>
        <taxon>Naegleria</taxon>
    </lineage>
</organism>
<gene>
    <name evidence="2" type="ORF">C9374_011998</name>
</gene>
<evidence type="ECO:0000313" key="2">
    <source>
        <dbReference type="EMBL" id="KAG2373535.1"/>
    </source>
</evidence>
<dbReference type="InterPro" id="IPR009091">
    <property type="entry name" value="RCC1/BLIP-II"/>
</dbReference>
<dbReference type="EMBL" id="PYSW02000053">
    <property type="protein sequence ID" value="KAG2373535.1"/>
    <property type="molecule type" value="Genomic_DNA"/>
</dbReference>
<sequence length="419" mass="47880">MSNIVPVPTTPQAHGVHKVDLGLYYDEFVGERFHKYLVATSSEGVYLRKDMMDSNWTELWLPFESSDVYLGNKTICFRTARNKLILNSAFHVNESLRAVLKESKISNPEFVLIDEFKLVDYCYEKFDIPDTVMRSYEYNKITCDSLHLYIEMSNGLLICLSSSQNAPGVKVNTDFMSHNERIMFIEGASQSEKVMIVTTSNKIYGYHFQTLKLLNRDEITSSITSLVVSPVCAFVTTQDNKLYVIGDDSNGSTGGVQQAREKFLPTLIQFKEKIVQVKCGYIHSLILLDSGEVYATGYNDLKQCCISDPPHIFTKTELVLREKDHPRSLQCSSRGSVFLTDTEAIFVGEVVHKFQTYSNYQLRVPLGAEFNDVRGGGWQYVVFKSCAHPSKMLNFFWSSLKQRANDKEQKFHDILFEYL</sequence>
<dbReference type="RefSeq" id="XP_044542709.1">
    <property type="nucleotide sequence ID" value="XM_044687714.1"/>
</dbReference>
<evidence type="ECO:0000256" key="1">
    <source>
        <dbReference type="PROSITE-ProRule" id="PRU00235"/>
    </source>
</evidence>
<dbReference type="PROSITE" id="PS50012">
    <property type="entry name" value="RCC1_3"/>
    <property type="match status" value="1"/>
</dbReference>
<comment type="caution">
    <text evidence="2">The sequence shown here is derived from an EMBL/GenBank/DDBJ whole genome shotgun (WGS) entry which is preliminary data.</text>
</comment>
<dbReference type="Pfam" id="PF13540">
    <property type="entry name" value="RCC1_2"/>
    <property type="match status" value="1"/>
</dbReference>